<dbReference type="InterPro" id="IPR029063">
    <property type="entry name" value="SAM-dependent_MTases_sf"/>
</dbReference>
<evidence type="ECO:0000256" key="1">
    <source>
        <dbReference type="ARBA" id="ARBA00022603"/>
    </source>
</evidence>
<dbReference type="SUPFAM" id="SSF53335">
    <property type="entry name" value="S-adenosyl-L-methionine-dependent methyltransferases"/>
    <property type="match status" value="1"/>
</dbReference>
<reference evidence="3" key="1">
    <citation type="submission" date="2022-01" db="EMBL/GenBank/DDBJ databases">
        <title>Genome Sequence Resource for Two Populations of Ditylenchus destructor, the Migratory Endoparasitic Phytonematode.</title>
        <authorList>
            <person name="Zhang H."/>
            <person name="Lin R."/>
            <person name="Xie B."/>
        </authorList>
    </citation>
    <scope>NUCLEOTIDE SEQUENCE</scope>
    <source>
        <strain evidence="3">BazhouSP</strain>
    </source>
</reference>
<sequence length="491" mass="55882">MFNCLMHPRNQFKTNPPNFKDLAKKYSFLKDKCYLGVGGKVCVDFKNPKAVTALSRALLLEYFGLSVQFPEDSLVPRIPQRLNYILLIEDLLRDNNLNNDSVCGIDIGTGASCIFPLLGAKQCEWNFVATELDEISLNCARENAVNNGLSRKIILVSVGAETIFEKVMEEFPERVFEFCMCNPPFFDPEEGDQRFLSSPDVNTMRNRFTEDGKLAPRSATLAKHNEVFVRGGEVAFVTRIINESYRFKDRIRIFTTMIGRRSSISPLQKMLTSSDLNVSVSVYALSQGRTQRWHGSEYQAEQLSSRRDLNNLVSSACSQKDSDLVERLLSRADTIFLDESFMEVLRFIARIDSTAKKCKLFELLLKKNFTAASLRMRIEEYLSVEEAIQILKLAMDVILKSSINESSEFENSLELCSILLGCYYQKFVWYKGSTIDELTELLTPLAKMIEISTTYTGLIAIAQVRKELPGLFASPRSDYYVEKIEMESIEL</sequence>
<evidence type="ECO:0000256" key="2">
    <source>
        <dbReference type="ARBA" id="ARBA00022679"/>
    </source>
</evidence>
<evidence type="ECO:0000313" key="3">
    <source>
        <dbReference type="EMBL" id="KAI1716212.1"/>
    </source>
</evidence>
<keyword evidence="1 3" id="KW-0489">Methyltransferase</keyword>
<dbReference type="PANTHER" id="PTHR13393:SF0">
    <property type="entry name" value="RNA N6-ADENOSINE-METHYLTRANSFERASE METTL16"/>
    <property type="match status" value="1"/>
</dbReference>
<proteinExistence type="predicted"/>
<name>A0AAD4N9H9_9BILA</name>
<keyword evidence="2" id="KW-0808">Transferase</keyword>
<dbReference type="Pfam" id="PF05971">
    <property type="entry name" value="Methyltransf_10"/>
    <property type="match status" value="1"/>
</dbReference>
<dbReference type="CDD" id="cd02440">
    <property type="entry name" value="AdoMet_MTases"/>
    <property type="match status" value="1"/>
</dbReference>
<organism evidence="3 4">
    <name type="scientific">Ditylenchus destructor</name>
    <dbReference type="NCBI Taxonomy" id="166010"/>
    <lineage>
        <taxon>Eukaryota</taxon>
        <taxon>Metazoa</taxon>
        <taxon>Ecdysozoa</taxon>
        <taxon>Nematoda</taxon>
        <taxon>Chromadorea</taxon>
        <taxon>Rhabditida</taxon>
        <taxon>Tylenchina</taxon>
        <taxon>Tylenchomorpha</taxon>
        <taxon>Sphaerularioidea</taxon>
        <taxon>Anguinidae</taxon>
        <taxon>Anguininae</taxon>
        <taxon>Ditylenchus</taxon>
    </lineage>
</organism>
<dbReference type="PANTHER" id="PTHR13393">
    <property type="entry name" value="SAM-DEPENDENT METHYLTRANSFERASE"/>
    <property type="match status" value="1"/>
</dbReference>
<dbReference type="Proteomes" id="UP001201812">
    <property type="component" value="Unassembled WGS sequence"/>
</dbReference>
<comment type="caution">
    <text evidence="3">The sequence shown here is derived from an EMBL/GenBank/DDBJ whole genome shotgun (WGS) entry which is preliminary data.</text>
</comment>
<dbReference type="InterPro" id="IPR010286">
    <property type="entry name" value="METTL16/RlmF"/>
</dbReference>
<protein>
    <submittedName>
        <fullName evidence="3">Methyltransferase small domain-containing protein</fullName>
    </submittedName>
</protein>
<accession>A0AAD4N9H9</accession>
<dbReference type="AlphaFoldDB" id="A0AAD4N9H9"/>
<dbReference type="GO" id="GO:0008168">
    <property type="term" value="F:methyltransferase activity"/>
    <property type="evidence" value="ECO:0007669"/>
    <property type="project" value="UniProtKB-KW"/>
</dbReference>
<dbReference type="Gene3D" id="3.40.50.150">
    <property type="entry name" value="Vaccinia Virus protein VP39"/>
    <property type="match status" value="1"/>
</dbReference>
<dbReference type="GO" id="GO:0005634">
    <property type="term" value="C:nucleus"/>
    <property type="evidence" value="ECO:0007669"/>
    <property type="project" value="TreeGrafter"/>
</dbReference>
<gene>
    <name evidence="3" type="ORF">DdX_07247</name>
</gene>
<evidence type="ECO:0000313" key="4">
    <source>
        <dbReference type="Proteomes" id="UP001201812"/>
    </source>
</evidence>
<dbReference type="EMBL" id="JAKKPZ010000010">
    <property type="protein sequence ID" value="KAI1716212.1"/>
    <property type="molecule type" value="Genomic_DNA"/>
</dbReference>
<keyword evidence="4" id="KW-1185">Reference proteome</keyword>
<dbReference type="GO" id="GO:0070475">
    <property type="term" value="P:rRNA base methylation"/>
    <property type="evidence" value="ECO:0007669"/>
    <property type="project" value="TreeGrafter"/>
</dbReference>